<dbReference type="CDD" id="cd18603">
    <property type="entry name" value="ABC_6TM_MRP1_2_3_6_D2_like"/>
    <property type="match status" value="1"/>
</dbReference>
<dbReference type="NCBIfam" id="TIGR00957">
    <property type="entry name" value="MRP_assoc_pro"/>
    <property type="match status" value="1"/>
</dbReference>
<comment type="subcellular location">
    <subcellularLocation>
        <location evidence="2">Cell membrane</location>
        <topology evidence="2">Multi-pass membrane protein</topology>
    </subcellularLocation>
    <subcellularLocation>
        <location evidence="1">Vacuole membrane</location>
        <topology evidence="1">Multi-pass membrane protein</topology>
    </subcellularLocation>
</comment>
<evidence type="ECO:0000256" key="6">
    <source>
        <dbReference type="ARBA" id="ARBA00022554"/>
    </source>
</evidence>
<keyword evidence="21" id="KW-1185">Reference proteome</keyword>
<dbReference type="InterPro" id="IPR027417">
    <property type="entry name" value="P-loop_NTPase"/>
</dbReference>
<dbReference type="Pfam" id="PF00664">
    <property type="entry name" value="ABC_membrane"/>
    <property type="match status" value="2"/>
</dbReference>
<dbReference type="InterPro" id="IPR003593">
    <property type="entry name" value="AAA+_ATPase"/>
</dbReference>
<keyword evidence="8" id="KW-0677">Repeat</keyword>
<keyword evidence="10" id="KW-0067">ATP-binding</keyword>
<reference evidence="20" key="1">
    <citation type="submission" date="2021-01" db="UniProtKB">
        <authorList>
            <consortium name="EnsemblMetazoa"/>
        </authorList>
    </citation>
    <scope>IDENTIFICATION</scope>
</reference>
<keyword evidence="12 17" id="KW-0472">Membrane</keyword>
<evidence type="ECO:0000256" key="2">
    <source>
        <dbReference type="ARBA" id="ARBA00004651"/>
    </source>
</evidence>
<dbReference type="InterPro" id="IPR003439">
    <property type="entry name" value="ABC_transporter-like_ATP-bd"/>
</dbReference>
<dbReference type="RefSeq" id="XP_066928899.1">
    <property type="nucleotide sequence ID" value="XM_067072798.1"/>
</dbReference>
<keyword evidence="4" id="KW-0813">Transport</keyword>
<dbReference type="SMART" id="SM00382">
    <property type="entry name" value="AAA"/>
    <property type="match status" value="2"/>
</dbReference>
<feature type="transmembrane region" description="Helical" evidence="17">
    <location>
        <begin position="516"/>
        <end position="541"/>
    </location>
</feature>
<dbReference type="CDD" id="cd03250">
    <property type="entry name" value="ABCC_MRP_domain1"/>
    <property type="match status" value="1"/>
</dbReference>
<dbReference type="GO" id="GO:0005524">
    <property type="term" value="F:ATP binding"/>
    <property type="evidence" value="ECO:0007669"/>
    <property type="project" value="UniProtKB-KW"/>
</dbReference>
<dbReference type="PROSITE" id="PS50893">
    <property type="entry name" value="ABC_TRANSPORTER_2"/>
    <property type="match status" value="2"/>
</dbReference>
<dbReference type="CDD" id="cd03244">
    <property type="entry name" value="ABCC_MRP_domain2"/>
    <property type="match status" value="1"/>
</dbReference>
<keyword evidence="11 17" id="KW-1133">Transmembrane helix</keyword>
<evidence type="ECO:0000256" key="10">
    <source>
        <dbReference type="ARBA" id="ARBA00022840"/>
    </source>
</evidence>
<dbReference type="FunFam" id="1.20.1560.10:FF:000020">
    <property type="entry name" value="ABC metal ion transporter"/>
    <property type="match status" value="1"/>
</dbReference>
<dbReference type="EnsemblMetazoa" id="CLYHEMT004125.3">
    <property type="protein sequence ID" value="CLYHEMP004125.3"/>
    <property type="gene ID" value="CLYHEMG004125"/>
</dbReference>
<evidence type="ECO:0000313" key="20">
    <source>
        <dbReference type="EnsemblMetazoa" id="CLYHEMP004125.2"/>
    </source>
</evidence>
<dbReference type="Proteomes" id="UP000594262">
    <property type="component" value="Unplaced"/>
</dbReference>
<feature type="domain" description="ABC transmembrane type-1" evidence="19">
    <location>
        <begin position="939"/>
        <end position="1218"/>
    </location>
</feature>
<feature type="transmembrane region" description="Helical" evidence="17">
    <location>
        <begin position="478"/>
        <end position="504"/>
    </location>
</feature>
<dbReference type="PROSITE" id="PS50929">
    <property type="entry name" value="ABC_TM1F"/>
    <property type="match status" value="2"/>
</dbReference>
<comment type="catalytic activity">
    <reaction evidence="14">
        <text>leukotriene C4(in) + ATP + H2O = leukotriene C4(out) + ADP + phosphate + H(+)</text>
        <dbReference type="Rhea" id="RHEA:38963"/>
        <dbReference type="ChEBI" id="CHEBI:15377"/>
        <dbReference type="ChEBI" id="CHEBI:15378"/>
        <dbReference type="ChEBI" id="CHEBI:30616"/>
        <dbReference type="ChEBI" id="CHEBI:43474"/>
        <dbReference type="ChEBI" id="CHEBI:57973"/>
        <dbReference type="ChEBI" id="CHEBI:456216"/>
    </reaction>
    <physiologicalReaction direction="left-to-right" evidence="14">
        <dbReference type="Rhea" id="RHEA:38964"/>
    </physiologicalReaction>
</comment>
<name>A0A7M5TZE7_9CNID</name>
<feature type="domain" description="ABC transmembrane type-1" evidence="19">
    <location>
        <begin position="267"/>
        <end position="541"/>
    </location>
</feature>
<feature type="compositionally biased region" description="Polar residues" evidence="16">
    <location>
        <begin position="215"/>
        <end position="228"/>
    </location>
</feature>
<dbReference type="SUPFAM" id="SSF90123">
    <property type="entry name" value="ABC transporter transmembrane region"/>
    <property type="match status" value="2"/>
</dbReference>
<dbReference type="GO" id="GO:0005886">
    <property type="term" value="C:plasma membrane"/>
    <property type="evidence" value="ECO:0007669"/>
    <property type="project" value="UniProtKB-SubCell"/>
</dbReference>
<evidence type="ECO:0000256" key="16">
    <source>
        <dbReference type="SAM" id="MobiDB-lite"/>
    </source>
</evidence>
<comment type="similarity">
    <text evidence="3">Belongs to the ABC transporter superfamily. ABCC family. Conjugate transporter (TC 3.A.1.208) subfamily.</text>
</comment>
<dbReference type="PROSITE" id="PS00211">
    <property type="entry name" value="ABC_TRANSPORTER_1"/>
    <property type="match status" value="2"/>
</dbReference>
<evidence type="ECO:0000256" key="14">
    <source>
        <dbReference type="ARBA" id="ARBA00047523"/>
    </source>
</evidence>
<evidence type="ECO:0000256" key="17">
    <source>
        <dbReference type="SAM" id="Phobius"/>
    </source>
</evidence>
<feature type="coiled-coil region" evidence="15">
    <location>
        <begin position="880"/>
        <end position="907"/>
    </location>
</feature>
<dbReference type="Gene3D" id="3.40.50.300">
    <property type="entry name" value="P-loop containing nucleotide triphosphate hydrolases"/>
    <property type="match status" value="2"/>
</dbReference>
<evidence type="ECO:0000256" key="3">
    <source>
        <dbReference type="ARBA" id="ARBA00009726"/>
    </source>
</evidence>
<dbReference type="Gene3D" id="2.30.30.40">
    <property type="entry name" value="SH3 Domains"/>
    <property type="match status" value="1"/>
</dbReference>
<dbReference type="Gene3D" id="1.20.1560.10">
    <property type="entry name" value="ABC transporter type 1, transmembrane domain"/>
    <property type="match status" value="2"/>
</dbReference>
<dbReference type="GeneID" id="136816466"/>
<organism evidence="20 21">
    <name type="scientific">Clytia hemisphaerica</name>
    <dbReference type="NCBI Taxonomy" id="252671"/>
    <lineage>
        <taxon>Eukaryota</taxon>
        <taxon>Metazoa</taxon>
        <taxon>Cnidaria</taxon>
        <taxon>Hydrozoa</taxon>
        <taxon>Hydroidolina</taxon>
        <taxon>Leptothecata</taxon>
        <taxon>Obeliida</taxon>
        <taxon>Clytiidae</taxon>
        <taxon>Clytia</taxon>
    </lineage>
</organism>
<feature type="compositionally biased region" description="Basic residues" evidence="16">
    <location>
        <begin position="186"/>
        <end position="204"/>
    </location>
</feature>
<dbReference type="InterPro" id="IPR050173">
    <property type="entry name" value="ABC_transporter_C-like"/>
</dbReference>
<evidence type="ECO:0000256" key="13">
    <source>
        <dbReference type="ARBA" id="ARBA00024220"/>
    </source>
</evidence>
<evidence type="ECO:0000256" key="15">
    <source>
        <dbReference type="SAM" id="Coils"/>
    </source>
</evidence>
<dbReference type="InterPro" id="IPR005292">
    <property type="entry name" value="MRP"/>
</dbReference>
<dbReference type="PANTHER" id="PTHR24223">
    <property type="entry name" value="ATP-BINDING CASSETTE SUB-FAMILY C"/>
    <property type="match status" value="1"/>
</dbReference>
<dbReference type="Pfam" id="PF00005">
    <property type="entry name" value="ABC_tran"/>
    <property type="match status" value="2"/>
</dbReference>
<keyword evidence="6" id="KW-0926">Vacuole</keyword>
<evidence type="ECO:0000256" key="7">
    <source>
        <dbReference type="ARBA" id="ARBA00022692"/>
    </source>
</evidence>
<keyword evidence="7 17" id="KW-0812">Transmembrane</keyword>
<evidence type="ECO:0000259" key="19">
    <source>
        <dbReference type="PROSITE" id="PS50929"/>
    </source>
</evidence>
<dbReference type="FunFam" id="3.40.50.300:FF:000074">
    <property type="entry name" value="Multidrug resistance-associated protein 5 isoform 1"/>
    <property type="match status" value="1"/>
</dbReference>
<feature type="region of interest" description="Disordered" evidence="16">
    <location>
        <begin position="181"/>
        <end position="240"/>
    </location>
</feature>
<keyword evidence="15" id="KW-0175">Coiled coil</keyword>
<evidence type="ECO:0000256" key="8">
    <source>
        <dbReference type="ARBA" id="ARBA00022737"/>
    </source>
</evidence>
<feature type="transmembrane region" description="Helical" evidence="17">
    <location>
        <begin position="295"/>
        <end position="315"/>
    </location>
</feature>
<dbReference type="InterPro" id="IPR036640">
    <property type="entry name" value="ABC1_TM_sf"/>
</dbReference>
<evidence type="ECO:0000256" key="5">
    <source>
        <dbReference type="ARBA" id="ARBA00022475"/>
    </source>
</evidence>
<protein>
    <recommendedName>
        <fullName evidence="13">ABC-type glutathione-S-conjugate transporter</fullName>
        <ecNumber evidence="13">7.6.2.3</ecNumber>
    </recommendedName>
</protein>
<evidence type="ECO:0000256" key="1">
    <source>
        <dbReference type="ARBA" id="ARBA00004128"/>
    </source>
</evidence>
<proteinExistence type="inferred from homology"/>
<dbReference type="SUPFAM" id="SSF52540">
    <property type="entry name" value="P-loop containing nucleoside triphosphate hydrolases"/>
    <property type="match status" value="2"/>
</dbReference>
<evidence type="ECO:0000259" key="18">
    <source>
        <dbReference type="PROSITE" id="PS50893"/>
    </source>
</evidence>
<feature type="transmembrane region" description="Helical" evidence="17">
    <location>
        <begin position="978"/>
        <end position="1000"/>
    </location>
</feature>
<dbReference type="PANTHER" id="PTHR24223:SF443">
    <property type="entry name" value="MULTIDRUG-RESISTANCE LIKE PROTEIN 1, ISOFORM I"/>
    <property type="match status" value="1"/>
</dbReference>
<keyword evidence="5" id="KW-1003">Cell membrane</keyword>
<dbReference type="FunFam" id="3.40.50.300:FF:000293">
    <property type="entry name" value="ATP binding cassette subfamily C member 1"/>
    <property type="match status" value="1"/>
</dbReference>
<dbReference type="EC" id="7.6.2.3" evidence="13"/>
<sequence>MKPKKAKMKKLNNTKVPANVIALYNFDPFNDEIPSSNESINQAQPDVSVLLKVSRGDKLSVMSESLDWWLMCKSTKTGKEGYVFSTLTAPFSENSEVNLCNALYFPNDPKLHQKKKCPKDNAGIFSLVTFWWLTKLVVTGFKRPLEDEDIWELRKEYTSEEISKQIDDEWNKEMRKMYNSAMRKVQPSKKTKEKTKKSKDKKVKPTNTEEELTLMGTSSAHSSSTDPQQPAPPKDDEDVEYSYKPSLSKVFFRCFGMATFIAHLYKLVHDVLLLLSPYLLKRLINFVENEDEKEYWGYVYATILFLLITIQSFFLQQYFARAYTEAMHVKTAVLGLVYRKMFKLNSFGRRNFTAGGMVNLMSVDAQKCHDLFIFLAITWSGPFQIIVSLVALYFLMGWSVLAGFGLLLLLIPLNMLITNREKMYHSKQMKLKDERSKLMNEILAGIKIIKMYAWEDSFLAKVTGFRNKELKQLRNSKLLLANTGFTISCTPFLVSIVTFAAYVYLAEEELTAEKAFVSIALFNIMRFPLFILPILVSNIVAYKVSVKRITKFLKGEELDAGDVQRLSNDHQGPAVEVIEGSFSWDHDKPLLREIDLSIPKGSLVAIVGQVGTGKSSLLSAILGEIHRVGGKVKTSGKIAYVAQQSWIQNKTVRENILFNKKFKQEKYSNIIDACALKSDLELLQMGDLTEIGEKGINLSGGQKQRVALARAIYNNADIYLMDDPLSAVDSHVGKHIFESVIGPKGILKNKTRVLVTHNLSFLPKVDRIIVLKDHSISESGSYKDLLDEGNDFAEFLKTYHQQQEEDEGGDQKKDLKRENSNEPTIFLNKESDNLALPDVKFSKSPKKKKPTNGEDDLYFNDKRLVSASSYSIYDELDGGTTNEETEIEQLLQEHHEIEENQEHENNAGTIIHEEKSETGTVNRSVFLHYFKSLGIFTTIFIFLAGFGNEAALIGSRIWLAHWSSSTANMTDSKRDYFIGIYGGIGLSQAISSLALSYGVAVGSIHASRILHTKLLVRILHCPMSFFETTPIGRVVNRFVKDINSVDEQIPKSFKSFITTFMSLLGTVFIISYSTPIFLAVLLPIAILYFMTQRFYVPSSRQLKRILSVRRSPIFNHYFESINGASTIRAFRKVDEFANENESKIDQLQAAHYPTFHCDRWLAIRLEACGNLITFFAALFCIVQRENLSPGIAGLSISYSLSITQSLNWLVRMASELETNIISVERINDYIANAVEAPSIVEDNRPPEDWPHNGSIKFDNYSVRYRHGLDLVLKDISFDVNGSEKIGIVGRTGAGKSSVTLALFRIIESCCGKISIDGKDISQIGLKDLRSKISIIPQDPILFSGSIRFNIDPFNKHSDEAIWQVLEISHLKAFVSSLADGLHSEVVEGGDNLSVGQRQLVCLARALLRKSKILVLDEATAAVDMETDSYIQQTIRNEFSGCTVMTIAHRLNTIIDYDRILVLDKGHIAEFDSPDNLLKDEKTIFYGMIKDAGLVTSE</sequence>
<dbReference type="GO" id="GO:0016887">
    <property type="term" value="F:ATP hydrolysis activity"/>
    <property type="evidence" value="ECO:0007669"/>
    <property type="project" value="InterPro"/>
</dbReference>
<dbReference type="GO" id="GO:0000323">
    <property type="term" value="C:lytic vacuole"/>
    <property type="evidence" value="ECO:0007669"/>
    <property type="project" value="UniProtKB-ARBA"/>
</dbReference>
<feature type="domain" description="ABC transporter" evidence="18">
    <location>
        <begin position="575"/>
        <end position="798"/>
    </location>
</feature>
<feature type="transmembrane region" description="Helical" evidence="17">
    <location>
        <begin position="933"/>
        <end position="958"/>
    </location>
</feature>
<evidence type="ECO:0000256" key="4">
    <source>
        <dbReference type="ARBA" id="ARBA00022448"/>
    </source>
</evidence>
<dbReference type="CDD" id="cd18595">
    <property type="entry name" value="ABC_6TM_MRP1_2_3_6_D1_like"/>
    <property type="match status" value="1"/>
</dbReference>
<evidence type="ECO:0000256" key="12">
    <source>
        <dbReference type="ARBA" id="ARBA00023136"/>
    </source>
</evidence>
<dbReference type="OrthoDB" id="6500128at2759"/>
<dbReference type="InterPro" id="IPR011527">
    <property type="entry name" value="ABC1_TM_dom"/>
</dbReference>
<dbReference type="FunFam" id="1.20.1560.10:FF:000001">
    <property type="entry name" value="ATP-binding cassette subfamily C member 1"/>
    <property type="match status" value="1"/>
</dbReference>
<keyword evidence="9" id="KW-0547">Nucleotide-binding</keyword>
<dbReference type="InterPro" id="IPR017871">
    <property type="entry name" value="ABC_transporter-like_CS"/>
</dbReference>
<dbReference type="GO" id="GO:0005774">
    <property type="term" value="C:vacuolar membrane"/>
    <property type="evidence" value="ECO:0007669"/>
    <property type="project" value="UniProtKB-SubCell"/>
</dbReference>
<accession>A0A7M5TZE7</accession>
<feature type="transmembrane region" description="Helical" evidence="17">
    <location>
        <begin position="250"/>
        <end position="275"/>
    </location>
</feature>
<evidence type="ECO:0000256" key="9">
    <source>
        <dbReference type="ARBA" id="ARBA00022741"/>
    </source>
</evidence>
<feature type="domain" description="ABC transporter" evidence="18">
    <location>
        <begin position="1255"/>
        <end position="1489"/>
    </location>
</feature>
<evidence type="ECO:0000313" key="21">
    <source>
        <dbReference type="Proteomes" id="UP000594262"/>
    </source>
</evidence>
<dbReference type="EnsemblMetazoa" id="CLYHEMT004125.2">
    <property type="protein sequence ID" value="CLYHEMP004125.2"/>
    <property type="gene ID" value="CLYHEMG004125"/>
</dbReference>
<evidence type="ECO:0000256" key="11">
    <source>
        <dbReference type="ARBA" id="ARBA00022989"/>
    </source>
</evidence>
<dbReference type="GO" id="GO:0015431">
    <property type="term" value="F:ABC-type glutathione S-conjugate transporter activity"/>
    <property type="evidence" value="ECO:0007669"/>
    <property type="project" value="UniProtKB-EC"/>
</dbReference>
<feature type="transmembrane region" description="Helical" evidence="17">
    <location>
        <begin position="371"/>
        <end position="394"/>
    </location>
</feature>
<feature type="transmembrane region" description="Helical" evidence="17">
    <location>
        <begin position="400"/>
        <end position="417"/>
    </location>
</feature>